<dbReference type="AlphaFoldDB" id="A0A9P4PZ57"/>
<comment type="caution">
    <text evidence="1">The sequence shown here is derived from an EMBL/GenBank/DDBJ whole genome shotgun (WGS) entry which is preliminary data.</text>
</comment>
<reference evidence="1" key="1">
    <citation type="journal article" date="2020" name="Stud. Mycol.">
        <title>101 Dothideomycetes genomes: a test case for predicting lifestyles and emergence of pathogens.</title>
        <authorList>
            <person name="Haridas S."/>
            <person name="Albert R."/>
            <person name="Binder M."/>
            <person name="Bloem J."/>
            <person name="Labutti K."/>
            <person name="Salamov A."/>
            <person name="Andreopoulos B."/>
            <person name="Baker S."/>
            <person name="Barry K."/>
            <person name="Bills G."/>
            <person name="Bluhm B."/>
            <person name="Cannon C."/>
            <person name="Castanera R."/>
            <person name="Culley D."/>
            <person name="Daum C."/>
            <person name="Ezra D."/>
            <person name="Gonzalez J."/>
            <person name="Henrissat B."/>
            <person name="Kuo A."/>
            <person name="Liang C."/>
            <person name="Lipzen A."/>
            <person name="Lutzoni F."/>
            <person name="Magnuson J."/>
            <person name="Mondo S."/>
            <person name="Nolan M."/>
            <person name="Ohm R."/>
            <person name="Pangilinan J."/>
            <person name="Park H.-J."/>
            <person name="Ramirez L."/>
            <person name="Alfaro M."/>
            <person name="Sun H."/>
            <person name="Tritt A."/>
            <person name="Yoshinaga Y."/>
            <person name="Zwiers L.-H."/>
            <person name="Turgeon B."/>
            <person name="Goodwin S."/>
            <person name="Spatafora J."/>
            <person name="Crous P."/>
            <person name="Grigoriev I."/>
        </authorList>
    </citation>
    <scope>NUCLEOTIDE SEQUENCE</scope>
    <source>
        <strain evidence="1">CBS 690.94</strain>
    </source>
</reference>
<evidence type="ECO:0000313" key="1">
    <source>
        <dbReference type="EMBL" id="KAF2451541.1"/>
    </source>
</evidence>
<sequence length="198" mass="22839">MMVQCSDALTYLKQSDIANHSRPLTVDQMEDSCPKFTTSMQPENVHNLTHSWDDYKKEAGLLEKESSLTGFKQLSYTEPDAHNPRVWFVDIEPYIRHNLGGFIYSKDKNEEVRRVLEKLAAERKVTITRITKTTEHDALIRKEFFPRAEPINLVLAVRPSIHAEGVGFYCTLAVFNRWVAWKRKKMRGGGVCAHCGRR</sequence>
<name>A0A9P4PZ57_9PLEO</name>
<proteinExistence type="predicted"/>
<evidence type="ECO:0000313" key="2">
    <source>
        <dbReference type="Proteomes" id="UP000799764"/>
    </source>
</evidence>
<organism evidence="1 2">
    <name type="scientific">Karstenula rhodostoma CBS 690.94</name>
    <dbReference type="NCBI Taxonomy" id="1392251"/>
    <lineage>
        <taxon>Eukaryota</taxon>
        <taxon>Fungi</taxon>
        <taxon>Dikarya</taxon>
        <taxon>Ascomycota</taxon>
        <taxon>Pezizomycotina</taxon>
        <taxon>Dothideomycetes</taxon>
        <taxon>Pleosporomycetidae</taxon>
        <taxon>Pleosporales</taxon>
        <taxon>Massarineae</taxon>
        <taxon>Didymosphaeriaceae</taxon>
        <taxon>Karstenula</taxon>
    </lineage>
</organism>
<dbReference type="EMBL" id="MU001492">
    <property type="protein sequence ID" value="KAF2451541.1"/>
    <property type="molecule type" value="Genomic_DNA"/>
</dbReference>
<protein>
    <submittedName>
        <fullName evidence="1">Uncharacterized protein</fullName>
    </submittedName>
</protein>
<gene>
    <name evidence="1" type="ORF">P171DRAFT_438254</name>
</gene>
<accession>A0A9P4PZ57</accession>
<keyword evidence="2" id="KW-1185">Reference proteome</keyword>
<dbReference type="Proteomes" id="UP000799764">
    <property type="component" value="Unassembled WGS sequence"/>
</dbReference>